<feature type="non-terminal residue" evidence="1">
    <location>
        <position position="558"/>
    </location>
</feature>
<reference evidence="1" key="1">
    <citation type="submission" date="2021-03" db="EMBL/GenBank/DDBJ databases">
        <authorList>
            <consortium name="DOE Joint Genome Institute"/>
            <person name="Ahrendt S."/>
            <person name="Looney B.P."/>
            <person name="Miyauchi S."/>
            <person name="Morin E."/>
            <person name="Drula E."/>
            <person name="Courty P.E."/>
            <person name="Chicoki N."/>
            <person name="Fauchery L."/>
            <person name="Kohler A."/>
            <person name="Kuo A."/>
            <person name="Labutti K."/>
            <person name="Pangilinan J."/>
            <person name="Lipzen A."/>
            <person name="Riley R."/>
            <person name="Andreopoulos W."/>
            <person name="He G."/>
            <person name="Johnson J."/>
            <person name="Barry K.W."/>
            <person name="Grigoriev I.V."/>
            <person name="Nagy L."/>
            <person name="Hibbett D."/>
            <person name="Henrissat B."/>
            <person name="Matheny P.B."/>
            <person name="Labbe J."/>
            <person name="Martin F."/>
        </authorList>
    </citation>
    <scope>NUCLEOTIDE SEQUENCE</scope>
    <source>
        <strain evidence="1">HHB10654</strain>
    </source>
</reference>
<protein>
    <submittedName>
        <fullName evidence="1">Cytochrome P450</fullName>
    </submittedName>
</protein>
<organism evidence="1 2">
    <name type="scientific">Artomyces pyxidatus</name>
    <dbReference type="NCBI Taxonomy" id="48021"/>
    <lineage>
        <taxon>Eukaryota</taxon>
        <taxon>Fungi</taxon>
        <taxon>Dikarya</taxon>
        <taxon>Basidiomycota</taxon>
        <taxon>Agaricomycotina</taxon>
        <taxon>Agaricomycetes</taxon>
        <taxon>Russulales</taxon>
        <taxon>Auriscalpiaceae</taxon>
        <taxon>Artomyces</taxon>
    </lineage>
</organism>
<accession>A0ACB8SEB6</accession>
<comment type="caution">
    <text evidence="1">The sequence shown here is derived from an EMBL/GenBank/DDBJ whole genome shotgun (WGS) entry which is preliminary data.</text>
</comment>
<reference evidence="1" key="2">
    <citation type="journal article" date="2022" name="New Phytol.">
        <title>Evolutionary transition to the ectomycorrhizal habit in the genomes of a hyperdiverse lineage of mushroom-forming fungi.</title>
        <authorList>
            <person name="Looney B."/>
            <person name="Miyauchi S."/>
            <person name="Morin E."/>
            <person name="Drula E."/>
            <person name="Courty P.E."/>
            <person name="Kohler A."/>
            <person name="Kuo A."/>
            <person name="LaButti K."/>
            <person name="Pangilinan J."/>
            <person name="Lipzen A."/>
            <person name="Riley R."/>
            <person name="Andreopoulos W."/>
            <person name="He G."/>
            <person name="Johnson J."/>
            <person name="Nolan M."/>
            <person name="Tritt A."/>
            <person name="Barry K.W."/>
            <person name="Grigoriev I.V."/>
            <person name="Nagy L.G."/>
            <person name="Hibbett D."/>
            <person name="Henrissat B."/>
            <person name="Matheny P.B."/>
            <person name="Labbe J."/>
            <person name="Martin F.M."/>
        </authorList>
    </citation>
    <scope>NUCLEOTIDE SEQUENCE</scope>
    <source>
        <strain evidence="1">HHB10654</strain>
    </source>
</reference>
<gene>
    <name evidence="1" type="ORF">BV25DRAFT_1843406</name>
</gene>
<dbReference type="Proteomes" id="UP000814140">
    <property type="component" value="Unassembled WGS sequence"/>
</dbReference>
<name>A0ACB8SEB6_9AGAM</name>
<evidence type="ECO:0000313" key="1">
    <source>
        <dbReference type="EMBL" id="KAI0054808.1"/>
    </source>
</evidence>
<keyword evidence="2" id="KW-1185">Reference proteome</keyword>
<sequence>MGRRETLFQEKRGAFLQVYLQTSIAATAHISGLSFLLFVWGWGFLVILGSGAHSFIFINRPSRSMATDNSVHLVGLTKHPPLNQRIAEMSAENVFGTYYYSWFTLLSLLTLGTLFMGVCAVLFVFTGSKFRQSSLWAIPGTPAVSCITEIVAGNHNQMYHPDATKFHQHLSRTYGRVARITGFLGESQLVVSDPRACNSILMKDQDRFEMTEWFLEYGAQHRNQRKRLNPVFSATHIRSMLPLFQNITQQLLESLKAQIADRPQDVDVINWMNRTSLEMIAQGGLGYTFDSLNPNKMGNEFGRAIKEFGPTMVRIATLRMLFPLVSRWPSWILRLGSMLMPTPMVHKMVWIVDTLNRYTKEVFDNKKALLEKGDDEFGQQISKGEDIISILMKTNPDASHDRFPDEEIMGQMTTLLFAATNTTSTALSRALLMLAQHPGCQEELRQELKDALETSGEEILGYDELVSLSYLDAVCRETLRMCQMDTSVPLSRPIQTAKGPLNSLFIPRGTAIVINVEGINRDPDIWGADTDEWKPSRWLSPLPNTVSEARIPGVYSNT</sequence>
<evidence type="ECO:0000313" key="2">
    <source>
        <dbReference type="Proteomes" id="UP000814140"/>
    </source>
</evidence>
<dbReference type="EMBL" id="MU277344">
    <property type="protein sequence ID" value="KAI0054808.1"/>
    <property type="molecule type" value="Genomic_DNA"/>
</dbReference>
<proteinExistence type="predicted"/>